<evidence type="ECO:0000313" key="3">
    <source>
        <dbReference type="EMBL" id="ACY19848.1"/>
    </source>
</evidence>
<dbReference type="Gene3D" id="3.30.450.380">
    <property type="match status" value="1"/>
</dbReference>
<reference evidence="4" key="1">
    <citation type="submission" date="2009-10" db="EMBL/GenBank/DDBJ databases">
        <title>The complete chromosome of Gordonia bronchialis DSM 43247.</title>
        <authorList>
            <consortium name="US DOE Joint Genome Institute (JGI-PGF)"/>
            <person name="Lucas S."/>
            <person name="Copeland A."/>
            <person name="Lapidus A."/>
            <person name="Glavina del Rio T."/>
            <person name="Dalin E."/>
            <person name="Tice H."/>
            <person name="Bruce D."/>
            <person name="Goodwin L."/>
            <person name="Pitluck S."/>
            <person name="Kyrpides N."/>
            <person name="Mavromatis K."/>
            <person name="Ivanova N."/>
            <person name="Ovchinnikova G."/>
            <person name="Saunders E."/>
            <person name="Brettin T."/>
            <person name="Detter J.C."/>
            <person name="Han C."/>
            <person name="Larimer F."/>
            <person name="Land M."/>
            <person name="Hauser L."/>
            <person name="Markowitz V."/>
            <person name="Cheng J.-F."/>
            <person name="Hugenholtz P."/>
            <person name="Woyke T."/>
            <person name="Wu D."/>
            <person name="Jando M."/>
            <person name="Schneider S."/>
            <person name="Goeker M."/>
            <person name="Klenk H.-P."/>
            <person name="Eisen J.A."/>
        </authorList>
    </citation>
    <scope>NUCLEOTIDE SEQUENCE [LARGE SCALE GENOMIC DNA]</scope>
    <source>
        <strain evidence="4">ATCC 25592 / DSM 43247 / BCRC 13721 / JCM 3198 / KCTC 3076 / NBRC 16047 / NCTC 10667</strain>
    </source>
</reference>
<dbReference type="CDD" id="cd01130">
    <property type="entry name" value="VirB11-like_ATPase"/>
    <property type="match status" value="1"/>
</dbReference>
<dbReference type="EMBL" id="CP001802">
    <property type="protein sequence ID" value="ACY19848.1"/>
    <property type="molecule type" value="Genomic_DNA"/>
</dbReference>
<dbReference type="eggNOG" id="COG4962">
    <property type="taxonomic scope" value="Bacteria"/>
</dbReference>
<dbReference type="PANTHER" id="PTHR30486:SF6">
    <property type="entry name" value="TYPE IV PILUS RETRACTATION ATPASE PILT"/>
    <property type="match status" value="1"/>
</dbReference>
<dbReference type="SUPFAM" id="SSF52540">
    <property type="entry name" value="P-loop containing nucleoside triphosphate hydrolases"/>
    <property type="match status" value="1"/>
</dbReference>
<feature type="domain" description="Bacterial type II secretion system protein E" evidence="2">
    <location>
        <begin position="58"/>
        <end position="337"/>
    </location>
</feature>
<evidence type="ECO:0000259" key="2">
    <source>
        <dbReference type="Pfam" id="PF00437"/>
    </source>
</evidence>
<organism evidence="3 4">
    <name type="scientific">Gordonia bronchialis (strain ATCC 25592 / DSM 43247 / BCRC 13721 / JCM 3198 / KCTC 3076 / NBRC 16047 / NCTC 10667)</name>
    <name type="common">Rhodococcus bronchialis</name>
    <dbReference type="NCBI Taxonomy" id="526226"/>
    <lineage>
        <taxon>Bacteria</taxon>
        <taxon>Bacillati</taxon>
        <taxon>Actinomycetota</taxon>
        <taxon>Actinomycetes</taxon>
        <taxon>Mycobacteriales</taxon>
        <taxon>Gordoniaceae</taxon>
        <taxon>Gordonia</taxon>
    </lineage>
</organism>
<dbReference type="AlphaFoldDB" id="D0LED0"/>
<dbReference type="InterPro" id="IPR001482">
    <property type="entry name" value="T2SS/T4SS_dom"/>
</dbReference>
<dbReference type="STRING" id="526226.Gbro_0518"/>
<dbReference type="NCBIfam" id="TIGR03819">
    <property type="entry name" value="heli_sec_ATPase"/>
    <property type="match status" value="1"/>
</dbReference>
<sequence>MSAHTDEELLDRVRARLASDAAEPTAEVIAAAIRAESGGVLGDTDLLAALRFLQTELTGAGKLEQLLAEPDIADILVAGPDDVWVDRGQGLRRAPITFADESSVRRLAGRLALGAGRRLDDAQPWVDGQLANIGRRGYTVRLHAIIPPLAADGTCISLRVLRSATKNFDNLISSGAIPDEVVGVLREMLRARLAFLIVGGTGSGKTTLLNALVGEMNPAQRVLCVEDASELAPQHPQVVRLVARAPNVEGVGEVPVRALVRQALRMRPDRIIVGEVRGAEVIDLLTALNTGHDGSAGTVHANSTAEVPARMEALAALGGMNRDALHSQLAAALQVVLGVARTADGDRGLVEIGLVSRGDDGLVRVAPMWLRHSGFTSAKAVFDELVATR</sequence>
<keyword evidence="4" id="KW-1185">Reference proteome</keyword>
<dbReference type="KEGG" id="gbr:Gbro_0518"/>
<evidence type="ECO:0000256" key="1">
    <source>
        <dbReference type="ARBA" id="ARBA00006611"/>
    </source>
</evidence>
<proteinExistence type="inferred from homology"/>
<reference evidence="3 4" key="2">
    <citation type="journal article" date="2010" name="Stand. Genomic Sci.">
        <title>Complete genome sequence of Gordonia bronchialis type strain (3410).</title>
        <authorList>
            <person name="Ivanova N."/>
            <person name="Sikorski J."/>
            <person name="Jando M."/>
            <person name="Lapidus A."/>
            <person name="Nolan M."/>
            <person name="Lucas S."/>
            <person name="Del Rio T.G."/>
            <person name="Tice H."/>
            <person name="Copeland A."/>
            <person name="Cheng J.F."/>
            <person name="Chen F."/>
            <person name="Bruce D."/>
            <person name="Goodwin L."/>
            <person name="Pitluck S."/>
            <person name="Mavromatis K."/>
            <person name="Ovchinnikova G."/>
            <person name="Pati A."/>
            <person name="Chen A."/>
            <person name="Palaniappan K."/>
            <person name="Land M."/>
            <person name="Hauser L."/>
            <person name="Chang Y.J."/>
            <person name="Jeffries C.D."/>
            <person name="Chain P."/>
            <person name="Saunders E."/>
            <person name="Han C."/>
            <person name="Detter J.C."/>
            <person name="Brettin T."/>
            <person name="Rohde M."/>
            <person name="Goker M."/>
            <person name="Bristow J."/>
            <person name="Eisen J.A."/>
            <person name="Markowitz V."/>
            <person name="Hugenholtz P."/>
            <person name="Klenk H.P."/>
            <person name="Kyrpides N.C."/>
        </authorList>
    </citation>
    <scope>NUCLEOTIDE SEQUENCE [LARGE SCALE GENOMIC DNA]</scope>
    <source>
        <strain evidence="4">ATCC 25592 / DSM 43247 / BCRC 13721 / JCM 3198 / KCTC 3076 / NBRC 16047 / NCTC 10667</strain>
    </source>
</reference>
<dbReference type="Proteomes" id="UP000001219">
    <property type="component" value="Chromosome"/>
</dbReference>
<dbReference type="Gene3D" id="3.40.50.300">
    <property type="entry name" value="P-loop containing nucleotide triphosphate hydrolases"/>
    <property type="match status" value="1"/>
</dbReference>
<dbReference type="Pfam" id="PF00437">
    <property type="entry name" value="T2SSE"/>
    <property type="match status" value="1"/>
</dbReference>
<dbReference type="HOGENOM" id="CLU_005379_8_0_11"/>
<comment type="similarity">
    <text evidence="1">Belongs to the GSP E family.</text>
</comment>
<dbReference type="OrthoDB" id="9810761at2"/>
<protein>
    <submittedName>
        <fullName evidence="3">Type II secretion system protein E</fullName>
    </submittedName>
</protein>
<dbReference type="InterPro" id="IPR022399">
    <property type="entry name" value="TadA-like_ATPase"/>
</dbReference>
<dbReference type="PANTHER" id="PTHR30486">
    <property type="entry name" value="TWITCHING MOTILITY PROTEIN PILT"/>
    <property type="match status" value="1"/>
</dbReference>
<evidence type="ECO:0000313" key="4">
    <source>
        <dbReference type="Proteomes" id="UP000001219"/>
    </source>
</evidence>
<dbReference type="InterPro" id="IPR050921">
    <property type="entry name" value="T4SS_GSP_E_ATPase"/>
</dbReference>
<name>D0LED0_GORB4</name>
<accession>D0LED0</accession>
<dbReference type="RefSeq" id="WP_012832436.1">
    <property type="nucleotide sequence ID" value="NC_013441.1"/>
</dbReference>
<dbReference type="GO" id="GO:0016887">
    <property type="term" value="F:ATP hydrolysis activity"/>
    <property type="evidence" value="ECO:0007669"/>
    <property type="project" value="InterPro"/>
</dbReference>
<gene>
    <name evidence="3" type="ordered locus">Gbro_0518</name>
</gene>
<dbReference type="InterPro" id="IPR027417">
    <property type="entry name" value="P-loop_NTPase"/>
</dbReference>